<evidence type="ECO:0000256" key="17">
    <source>
        <dbReference type="PIRSR" id="PIRSR004682-4"/>
    </source>
</evidence>
<evidence type="ECO:0000256" key="16">
    <source>
        <dbReference type="PIRSR" id="PIRSR004682-3"/>
    </source>
</evidence>
<dbReference type="PIRSF" id="PIRSF004682">
    <property type="entry name" value="GmhB"/>
    <property type="match status" value="1"/>
</dbReference>
<keyword evidence="9 14" id="KW-0378">Hydrolase</keyword>
<feature type="site" description="Stabilizes the phosphoryl group" evidence="16">
    <location>
        <position position="54"/>
    </location>
</feature>
<gene>
    <name evidence="18" type="ORF">S7S_00040</name>
</gene>
<dbReference type="CDD" id="cd07503">
    <property type="entry name" value="HAD_HisB-N"/>
    <property type="match status" value="1"/>
</dbReference>
<evidence type="ECO:0000256" key="4">
    <source>
        <dbReference type="ARBA" id="ARBA00004496"/>
    </source>
</evidence>
<evidence type="ECO:0000256" key="1">
    <source>
        <dbReference type="ARBA" id="ARBA00001226"/>
    </source>
</evidence>
<dbReference type="Pfam" id="PF13242">
    <property type="entry name" value="Hydrolase_like"/>
    <property type="match status" value="1"/>
</dbReference>
<dbReference type="InterPro" id="IPR006543">
    <property type="entry name" value="Histidinol-phos"/>
</dbReference>
<dbReference type="EC" id="3.1.3.-" evidence="14"/>
<dbReference type="HOGENOM" id="CLU_085077_2_0_6"/>
<dbReference type="GO" id="GO:0005975">
    <property type="term" value="P:carbohydrate metabolic process"/>
    <property type="evidence" value="ECO:0007669"/>
    <property type="project" value="InterPro"/>
</dbReference>
<dbReference type="STRING" id="391936.S7S_00040"/>
<feature type="site" description="Contributes to substrate recognition" evidence="16">
    <location>
        <position position="104"/>
    </location>
</feature>
<keyword evidence="10 17" id="KW-0862">Zinc</keyword>
<evidence type="ECO:0000256" key="12">
    <source>
        <dbReference type="ARBA" id="ARBA00023277"/>
    </source>
</evidence>
<feature type="binding site" evidence="17">
    <location>
        <position position="95"/>
    </location>
    <ligand>
        <name>Zn(2+)</name>
        <dbReference type="ChEBI" id="CHEBI:29105"/>
    </ligand>
</feature>
<dbReference type="FunFam" id="3.40.50.1000:FF:000168">
    <property type="entry name" value="D,D-heptose 1,7-bisphosphate phosphatase"/>
    <property type="match status" value="1"/>
</dbReference>
<evidence type="ECO:0000256" key="14">
    <source>
        <dbReference type="PIRNR" id="PIRNR004682"/>
    </source>
</evidence>
<proteinExistence type="inferred from homology"/>
<evidence type="ECO:0000256" key="9">
    <source>
        <dbReference type="ARBA" id="ARBA00022801"/>
    </source>
</evidence>
<evidence type="ECO:0000256" key="8">
    <source>
        <dbReference type="ARBA" id="ARBA00022723"/>
    </source>
</evidence>
<accession>A0A0B4XJ70</accession>
<dbReference type="OrthoDB" id="9781367at2"/>
<comment type="catalytic activity">
    <reaction evidence="1">
        <text>D-glycero-beta-D-manno-heptose 1,7-bisphosphate + H2O = D-glycero-beta-D-manno-heptose 1-phosphate + phosphate</text>
        <dbReference type="Rhea" id="RHEA:28518"/>
        <dbReference type="ChEBI" id="CHEBI:15377"/>
        <dbReference type="ChEBI" id="CHEBI:43474"/>
        <dbReference type="ChEBI" id="CHEBI:60208"/>
        <dbReference type="ChEBI" id="CHEBI:61593"/>
        <dbReference type="EC" id="3.1.3.82"/>
    </reaction>
</comment>
<evidence type="ECO:0000256" key="10">
    <source>
        <dbReference type="ARBA" id="ARBA00022833"/>
    </source>
</evidence>
<dbReference type="GO" id="GO:0005737">
    <property type="term" value="C:cytoplasm"/>
    <property type="evidence" value="ECO:0007669"/>
    <property type="project" value="UniProtKB-SubCell"/>
</dbReference>
<feature type="binding site" evidence="17">
    <location>
        <position position="11"/>
    </location>
    <ligand>
        <name>Mg(2+)</name>
        <dbReference type="ChEBI" id="CHEBI:18420"/>
    </ligand>
</feature>
<dbReference type="GO" id="GO:0034200">
    <property type="term" value="F:D-glycero-beta-D-manno-heptose 1,7-bisphosphate 7-phosphatase activity"/>
    <property type="evidence" value="ECO:0007669"/>
    <property type="project" value="UniProtKB-EC"/>
</dbReference>
<dbReference type="SUPFAM" id="SSF56784">
    <property type="entry name" value="HAD-like"/>
    <property type="match status" value="1"/>
</dbReference>
<feature type="active site" description="Nucleophile" evidence="15">
    <location>
        <position position="11"/>
    </location>
</feature>
<organism evidence="18 19">
    <name type="scientific">Isoalcanivorax pacificus W11-5</name>
    <dbReference type="NCBI Taxonomy" id="391936"/>
    <lineage>
        <taxon>Bacteria</taxon>
        <taxon>Pseudomonadati</taxon>
        <taxon>Pseudomonadota</taxon>
        <taxon>Gammaproteobacteria</taxon>
        <taxon>Oceanospirillales</taxon>
        <taxon>Alcanivoracaceae</taxon>
        <taxon>Isoalcanivorax</taxon>
    </lineage>
</organism>
<protein>
    <recommendedName>
        <fullName evidence="14">D,D-heptose 1,7-bisphosphate phosphatase</fullName>
        <ecNumber evidence="14">3.1.3.-</ecNumber>
    </recommendedName>
</protein>
<dbReference type="PANTHER" id="PTHR42891:SF1">
    <property type="entry name" value="D-GLYCERO-BETA-D-MANNO-HEPTOSE-1,7-BISPHOSPHATE 7-PHOSPHATASE"/>
    <property type="match status" value="1"/>
</dbReference>
<dbReference type="PANTHER" id="PTHR42891">
    <property type="entry name" value="D-GLYCERO-BETA-D-MANNO-HEPTOSE-1,7-BISPHOSPHATE 7-PHOSPHATASE"/>
    <property type="match status" value="1"/>
</dbReference>
<dbReference type="NCBIfam" id="TIGR01662">
    <property type="entry name" value="HAD-SF-IIIA"/>
    <property type="match status" value="1"/>
</dbReference>
<feature type="binding site" evidence="17">
    <location>
        <position position="101"/>
    </location>
    <ligand>
        <name>Zn(2+)</name>
        <dbReference type="ChEBI" id="CHEBI:29105"/>
    </ligand>
</feature>
<dbReference type="KEGG" id="apac:S7S_00040"/>
<name>A0A0B4XJ70_9GAMM</name>
<keyword evidence="8 17" id="KW-0479">Metal-binding</keyword>
<dbReference type="EMBL" id="CP004387">
    <property type="protein sequence ID" value="AJD46432.1"/>
    <property type="molecule type" value="Genomic_DNA"/>
</dbReference>
<evidence type="ECO:0000256" key="11">
    <source>
        <dbReference type="ARBA" id="ARBA00022842"/>
    </source>
</evidence>
<dbReference type="GO" id="GO:0046872">
    <property type="term" value="F:metal ion binding"/>
    <property type="evidence" value="ECO:0007669"/>
    <property type="project" value="UniProtKB-KW"/>
</dbReference>
<evidence type="ECO:0000313" key="19">
    <source>
        <dbReference type="Proteomes" id="UP000006764"/>
    </source>
</evidence>
<reference evidence="18 19" key="1">
    <citation type="journal article" date="2012" name="J. Bacteriol.">
        <title>Genome sequence of an alkane-degrading bacterium, Alcanivorax pacificus type strain W11-5, isolated from deep sea sediment.</title>
        <authorList>
            <person name="Lai Q."/>
            <person name="Shao Z."/>
        </authorList>
    </citation>
    <scope>NUCLEOTIDE SEQUENCE [LARGE SCALE GENOMIC DNA]</scope>
    <source>
        <strain evidence="18 19">W11-5</strain>
    </source>
</reference>
<comment type="cofactor">
    <cofactor evidence="3 17">
        <name>Zn(2+)</name>
        <dbReference type="ChEBI" id="CHEBI:29105"/>
    </cofactor>
</comment>
<comment type="subcellular location">
    <subcellularLocation>
        <location evidence="4 14">Cytoplasm</location>
    </subcellularLocation>
</comment>
<keyword evidence="12 14" id="KW-0119">Carbohydrate metabolism</keyword>
<comment type="similarity">
    <text evidence="13 14">Belongs to the gmhB family.</text>
</comment>
<feature type="active site" description="Proton donor" evidence="15">
    <location>
        <position position="13"/>
    </location>
</feature>
<evidence type="ECO:0000313" key="18">
    <source>
        <dbReference type="EMBL" id="AJD46432.1"/>
    </source>
</evidence>
<keyword evidence="19" id="KW-1185">Reference proteome</keyword>
<comment type="subunit">
    <text evidence="6">Monomer.</text>
</comment>
<dbReference type="AlphaFoldDB" id="A0A0B4XJ70"/>
<feature type="binding site" evidence="17">
    <location>
        <position position="103"/>
    </location>
    <ligand>
        <name>Zn(2+)</name>
        <dbReference type="ChEBI" id="CHEBI:29105"/>
    </ligand>
</feature>
<evidence type="ECO:0000256" key="15">
    <source>
        <dbReference type="PIRSR" id="PIRSR004682-1"/>
    </source>
</evidence>
<keyword evidence="7 14" id="KW-0963">Cytoplasm</keyword>
<dbReference type="Proteomes" id="UP000006764">
    <property type="component" value="Chromosome"/>
</dbReference>
<dbReference type="InterPro" id="IPR006549">
    <property type="entry name" value="HAD-SF_hydro_IIIA"/>
</dbReference>
<dbReference type="InterPro" id="IPR036412">
    <property type="entry name" value="HAD-like_sf"/>
</dbReference>
<evidence type="ECO:0000256" key="7">
    <source>
        <dbReference type="ARBA" id="ARBA00022490"/>
    </source>
</evidence>
<feature type="binding site" evidence="17">
    <location>
        <position position="13"/>
    </location>
    <ligand>
        <name>Mg(2+)</name>
        <dbReference type="ChEBI" id="CHEBI:18420"/>
    </ligand>
</feature>
<dbReference type="NCBIfam" id="TIGR01656">
    <property type="entry name" value="Histidinol-ppas"/>
    <property type="match status" value="1"/>
</dbReference>
<dbReference type="InterPro" id="IPR004446">
    <property type="entry name" value="Heptose_bisP_phosphatase"/>
</dbReference>
<comment type="cofactor">
    <cofactor evidence="2 17">
        <name>Mg(2+)</name>
        <dbReference type="ChEBI" id="CHEBI:18420"/>
    </cofactor>
</comment>
<feature type="site" description="Stabilizes the phosphoryl group" evidence="16">
    <location>
        <position position="105"/>
    </location>
</feature>
<keyword evidence="11 17" id="KW-0460">Magnesium</keyword>
<evidence type="ECO:0000256" key="3">
    <source>
        <dbReference type="ARBA" id="ARBA00001947"/>
    </source>
</evidence>
<dbReference type="RefSeq" id="WP_008734376.1">
    <property type="nucleotide sequence ID" value="NZ_CP004387.1"/>
</dbReference>
<dbReference type="NCBIfam" id="NF006506">
    <property type="entry name" value="PRK08942.1"/>
    <property type="match status" value="1"/>
</dbReference>
<dbReference type="InterPro" id="IPR023214">
    <property type="entry name" value="HAD_sf"/>
</dbReference>
<evidence type="ECO:0000256" key="13">
    <source>
        <dbReference type="ARBA" id="ARBA00061616"/>
    </source>
</evidence>
<comment type="pathway">
    <text evidence="5">Nucleotide-sugar biosynthesis; ADP-L-glycero-beta-D-manno-heptose biosynthesis; ADP-L-glycero-beta-D-manno-heptose from D-glycero-beta-D-manno-heptose 7-phosphate: step 2/4.</text>
</comment>
<sequence length="183" mass="19828">MTDANRLVILDRDGVINEDSDDYIKSPAEWIAITGSADAIARLNQAGYTVVVATNQSGVGRGYYDLATLDAIHTKMHHTVESAGGHIDGVFFCPHAPEDDCDCRKPRPGLLDQIRDYLGYPVTGAWLVGDSLRDLECGLARDCRPVLVRSGKGERTLARGLPTPLADIPVFDNLAAFAHHLTS</sequence>
<feature type="binding site" evidence="17">
    <location>
        <position position="93"/>
    </location>
    <ligand>
        <name>Zn(2+)</name>
        <dbReference type="ChEBI" id="CHEBI:29105"/>
    </ligand>
</feature>
<dbReference type="Gene3D" id="3.40.50.1000">
    <property type="entry name" value="HAD superfamily/HAD-like"/>
    <property type="match status" value="1"/>
</dbReference>
<evidence type="ECO:0000256" key="5">
    <source>
        <dbReference type="ARBA" id="ARBA00004708"/>
    </source>
</evidence>
<evidence type="ECO:0000256" key="2">
    <source>
        <dbReference type="ARBA" id="ARBA00001946"/>
    </source>
</evidence>
<feature type="binding site" evidence="17">
    <location>
        <position position="130"/>
    </location>
    <ligand>
        <name>Mg(2+)</name>
        <dbReference type="ChEBI" id="CHEBI:18420"/>
    </ligand>
</feature>
<evidence type="ECO:0000256" key="6">
    <source>
        <dbReference type="ARBA" id="ARBA00011245"/>
    </source>
</evidence>